<feature type="transmembrane region" description="Helical" evidence="1">
    <location>
        <begin position="94"/>
        <end position="111"/>
    </location>
</feature>
<accession>A0A6C0LHX3</accession>
<protein>
    <submittedName>
        <fullName evidence="2">Uncharacterized protein</fullName>
    </submittedName>
</protein>
<evidence type="ECO:0000256" key="1">
    <source>
        <dbReference type="SAM" id="Phobius"/>
    </source>
</evidence>
<keyword evidence="1" id="KW-0812">Transmembrane</keyword>
<dbReference type="AlphaFoldDB" id="A0A6C0LHX3"/>
<proteinExistence type="predicted"/>
<keyword evidence="1" id="KW-1133">Transmembrane helix</keyword>
<reference evidence="2" key="1">
    <citation type="journal article" date="2020" name="Nature">
        <title>Giant virus diversity and host interactions through global metagenomics.</title>
        <authorList>
            <person name="Schulz F."/>
            <person name="Roux S."/>
            <person name="Paez-Espino D."/>
            <person name="Jungbluth S."/>
            <person name="Walsh D.A."/>
            <person name="Denef V.J."/>
            <person name="McMahon K.D."/>
            <person name="Konstantinidis K.T."/>
            <person name="Eloe-Fadrosh E.A."/>
            <person name="Kyrpides N.C."/>
            <person name="Woyke T."/>
        </authorList>
    </citation>
    <scope>NUCLEOTIDE SEQUENCE</scope>
    <source>
        <strain evidence="2">GVMAG-M-3300027833-11</strain>
    </source>
</reference>
<sequence length="118" mass="13217">MKLTPNMRANLFIWGCIPTRLYLAWIPQEMPQYLRHIGLIVSIMALGTLYLAFTGNRMNAAEGGMKTWWAPFRYIHGALLAIAAIMLLNNDSNASIPLGIDVIIGILTFFIKRLGLPN</sequence>
<evidence type="ECO:0000313" key="2">
    <source>
        <dbReference type="EMBL" id="QHU30030.1"/>
    </source>
</evidence>
<organism evidence="2">
    <name type="scientific">viral metagenome</name>
    <dbReference type="NCBI Taxonomy" id="1070528"/>
    <lineage>
        <taxon>unclassified sequences</taxon>
        <taxon>metagenomes</taxon>
        <taxon>organismal metagenomes</taxon>
    </lineage>
</organism>
<feature type="transmembrane region" description="Helical" evidence="1">
    <location>
        <begin position="67"/>
        <end position="88"/>
    </location>
</feature>
<keyword evidence="1" id="KW-0472">Membrane</keyword>
<feature type="transmembrane region" description="Helical" evidence="1">
    <location>
        <begin position="33"/>
        <end position="55"/>
    </location>
</feature>
<name>A0A6C0LHX3_9ZZZZ</name>
<dbReference type="EMBL" id="MN740503">
    <property type="protein sequence ID" value="QHU30030.1"/>
    <property type="molecule type" value="Genomic_DNA"/>
</dbReference>